<evidence type="ECO:0000313" key="3">
    <source>
        <dbReference type="Proteomes" id="UP000799444"/>
    </source>
</evidence>
<feature type="compositionally biased region" description="Basic and acidic residues" evidence="1">
    <location>
        <begin position="247"/>
        <end position="258"/>
    </location>
</feature>
<comment type="caution">
    <text evidence="2">The sequence shown here is derived from an EMBL/GenBank/DDBJ whole genome shotgun (WGS) entry which is preliminary data.</text>
</comment>
<dbReference type="Proteomes" id="UP000799444">
    <property type="component" value="Unassembled WGS sequence"/>
</dbReference>
<dbReference type="EMBL" id="ML996097">
    <property type="protein sequence ID" value="KAF2741405.1"/>
    <property type="molecule type" value="Genomic_DNA"/>
</dbReference>
<accession>A0A9P4VA97</accession>
<organism evidence="2 3">
    <name type="scientific">Polyplosphaeria fusca</name>
    <dbReference type="NCBI Taxonomy" id="682080"/>
    <lineage>
        <taxon>Eukaryota</taxon>
        <taxon>Fungi</taxon>
        <taxon>Dikarya</taxon>
        <taxon>Ascomycota</taxon>
        <taxon>Pezizomycotina</taxon>
        <taxon>Dothideomycetes</taxon>
        <taxon>Pleosporomycetidae</taxon>
        <taxon>Pleosporales</taxon>
        <taxon>Tetraplosphaeriaceae</taxon>
        <taxon>Polyplosphaeria</taxon>
    </lineage>
</organism>
<keyword evidence="3" id="KW-1185">Reference proteome</keyword>
<dbReference type="OrthoDB" id="3800277at2759"/>
<reference evidence="2" key="1">
    <citation type="journal article" date="2020" name="Stud. Mycol.">
        <title>101 Dothideomycetes genomes: a test case for predicting lifestyles and emergence of pathogens.</title>
        <authorList>
            <person name="Haridas S."/>
            <person name="Albert R."/>
            <person name="Binder M."/>
            <person name="Bloem J."/>
            <person name="Labutti K."/>
            <person name="Salamov A."/>
            <person name="Andreopoulos B."/>
            <person name="Baker S."/>
            <person name="Barry K."/>
            <person name="Bills G."/>
            <person name="Bluhm B."/>
            <person name="Cannon C."/>
            <person name="Castanera R."/>
            <person name="Culley D."/>
            <person name="Daum C."/>
            <person name="Ezra D."/>
            <person name="Gonzalez J."/>
            <person name="Henrissat B."/>
            <person name="Kuo A."/>
            <person name="Liang C."/>
            <person name="Lipzen A."/>
            <person name="Lutzoni F."/>
            <person name="Magnuson J."/>
            <person name="Mondo S."/>
            <person name="Nolan M."/>
            <person name="Ohm R."/>
            <person name="Pangilinan J."/>
            <person name="Park H.-J."/>
            <person name="Ramirez L."/>
            <person name="Alfaro M."/>
            <person name="Sun H."/>
            <person name="Tritt A."/>
            <person name="Yoshinaga Y."/>
            <person name="Zwiers L.-H."/>
            <person name="Turgeon B."/>
            <person name="Goodwin S."/>
            <person name="Spatafora J."/>
            <person name="Crous P."/>
            <person name="Grigoriev I."/>
        </authorList>
    </citation>
    <scope>NUCLEOTIDE SEQUENCE</scope>
    <source>
        <strain evidence="2">CBS 125425</strain>
    </source>
</reference>
<feature type="compositionally biased region" description="Polar residues" evidence="1">
    <location>
        <begin position="208"/>
        <end position="217"/>
    </location>
</feature>
<evidence type="ECO:0000313" key="2">
    <source>
        <dbReference type="EMBL" id="KAF2741405.1"/>
    </source>
</evidence>
<dbReference type="AlphaFoldDB" id="A0A9P4VA97"/>
<name>A0A9P4VA97_9PLEO</name>
<feature type="compositionally biased region" description="Acidic residues" evidence="1">
    <location>
        <begin position="392"/>
        <end position="406"/>
    </location>
</feature>
<proteinExistence type="predicted"/>
<protein>
    <submittedName>
        <fullName evidence="2">Uncharacterized protein</fullName>
    </submittedName>
</protein>
<feature type="compositionally biased region" description="Basic and acidic residues" evidence="1">
    <location>
        <begin position="357"/>
        <end position="385"/>
    </location>
</feature>
<feature type="region of interest" description="Disordered" evidence="1">
    <location>
        <begin position="200"/>
        <end position="267"/>
    </location>
</feature>
<feature type="compositionally biased region" description="Polar residues" evidence="1">
    <location>
        <begin position="324"/>
        <end position="339"/>
    </location>
</feature>
<feature type="region of interest" description="Disordered" evidence="1">
    <location>
        <begin position="322"/>
        <end position="441"/>
    </location>
</feature>
<sequence>MATKLTRRSDILASLFRVPPRRLVHTRLAHTMSLGQLYGRIRERNDTGSWAYLEDGSIFVQPWEHTEHNELERLLRVAQAFVQARRAHENQTLPMTLIHRSRGKKDETRLEFSSTTPGDEFSHTQFSQCYIRLSAGEKTYLSHSYSKSTRDGAQKPLSQSVMKRAARALGVFRGTLVGATLQPNVRLGNGLPVVLTPDARSAHRRQEGSTLAAMQSQETEERAGANQIKTRLEQKNSIDNNENEQMTEDRKRNQDQRIRLGNPRGRKPALEGALALRAAMIEAKEREIELKEEILELKSKNLTMKLRLKTDDLVIRRRVDSSRGKYQTMQSSPTSSYRTDSFRGKYQTTQSNPRFQHQLDPRRQRPHPSLDQKKVAPRNEFKDAPKQSNDLADLEASEETAEEEYSLADPSFDFLEQPAPGSLRKVRQMQVPKQEYPISAR</sequence>
<gene>
    <name evidence="2" type="ORF">EJ04DRAFT_3438</name>
</gene>
<evidence type="ECO:0000256" key="1">
    <source>
        <dbReference type="SAM" id="MobiDB-lite"/>
    </source>
</evidence>
<feature type="compositionally biased region" description="Polar residues" evidence="1">
    <location>
        <begin position="346"/>
        <end position="355"/>
    </location>
</feature>